<organism evidence="2 3">
    <name type="scientific">Tupaia chinensis</name>
    <name type="common">Chinese tree shrew</name>
    <name type="synonym">Tupaia belangeri chinensis</name>
    <dbReference type="NCBI Taxonomy" id="246437"/>
    <lineage>
        <taxon>Eukaryota</taxon>
        <taxon>Metazoa</taxon>
        <taxon>Chordata</taxon>
        <taxon>Craniata</taxon>
        <taxon>Vertebrata</taxon>
        <taxon>Euteleostomi</taxon>
        <taxon>Mammalia</taxon>
        <taxon>Eutheria</taxon>
        <taxon>Euarchontoglires</taxon>
        <taxon>Scandentia</taxon>
        <taxon>Tupaiidae</taxon>
        <taxon>Tupaia</taxon>
    </lineage>
</organism>
<evidence type="ECO:0000313" key="3">
    <source>
        <dbReference type="Proteomes" id="UP000011518"/>
    </source>
</evidence>
<evidence type="ECO:0008006" key="4">
    <source>
        <dbReference type="Google" id="ProtNLM"/>
    </source>
</evidence>
<feature type="compositionally biased region" description="Polar residues" evidence="1">
    <location>
        <begin position="242"/>
        <end position="262"/>
    </location>
</feature>
<feature type="compositionally biased region" description="Low complexity" evidence="1">
    <location>
        <begin position="157"/>
        <end position="191"/>
    </location>
</feature>
<keyword evidence="3" id="KW-1185">Reference proteome</keyword>
<dbReference type="Proteomes" id="UP000011518">
    <property type="component" value="Unassembled WGS sequence"/>
</dbReference>
<dbReference type="InParanoid" id="L9LCT7"/>
<feature type="region of interest" description="Disordered" evidence="1">
    <location>
        <begin position="240"/>
        <end position="262"/>
    </location>
</feature>
<dbReference type="EMBL" id="KB320386">
    <property type="protein sequence ID" value="ELW72880.1"/>
    <property type="molecule type" value="Genomic_DNA"/>
</dbReference>
<dbReference type="AlphaFoldDB" id="L9LCT7"/>
<dbReference type="PANTHER" id="PTHR35825:SF2">
    <property type="entry name" value="CASEIN KINASE II SUBUNIT ALPHA'-INTERACTING PROTEIN"/>
    <property type="match status" value="1"/>
</dbReference>
<protein>
    <recommendedName>
        <fullName evidence="4">Casein kinase II subunit alpha'-interacting protein</fullName>
    </recommendedName>
</protein>
<reference evidence="3" key="1">
    <citation type="submission" date="2012-07" db="EMBL/GenBank/DDBJ databases">
        <title>Genome of the Chinese tree shrew, a rising model animal genetically related to primates.</title>
        <authorList>
            <person name="Zhang G."/>
            <person name="Fan Y."/>
            <person name="Yao Y."/>
            <person name="Huang Z."/>
        </authorList>
    </citation>
    <scope>NUCLEOTIDE SEQUENCE [LARGE SCALE GENOMIC DNA]</scope>
</reference>
<accession>L9LCT7</accession>
<gene>
    <name evidence="2" type="ORF">TREES_T100012778</name>
</gene>
<dbReference type="eggNOG" id="ENOG502RQH2">
    <property type="taxonomic scope" value="Eukaryota"/>
</dbReference>
<proteinExistence type="predicted"/>
<sequence>MRGKPNPRPGPRLSSNYMVCLACASCIKSQCNHLTGKKDPHRATLFVIPTPEISSEGKTNVKLVLILSLPETSSSSSLPLLMQEDQSDEAPEDNLEGIEKMSHFFPTSESAIIQGLNMKKQCLTVDSANKMISQPPQPTDWLFYVKKGSNTQPQSPLPSSSNSSSSSSSSSASSASCSSSSSSSSSSISLSLPPPPKDSSTPSLSGCVFTKAFSYHRLPPGVSWLEFICSKDHQPLPGKLYHSQSPAPKTKPVRNNTTVRGTKGSSTLFKYFQKKFQNEKSRLN</sequence>
<name>L9LCT7_TUPCH</name>
<evidence type="ECO:0000256" key="1">
    <source>
        <dbReference type="SAM" id="MobiDB-lite"/>
    </source>
</evidence>
<evidence type="ECO:0000313" key="2">
    <source>
        <dbReference type="EMBL" id="ELW72880.1"/>
    </source>
</evidence>
<dbReference type="InterPro" id="IPR038954">
    <property type="entry name" value="CSNKA2IP"/>
</dbReference>
<reference evidence="3" key="2">
    <citation type="journal article" date="2013" name="Nat. Commun.">
        <title>Genome of the Chinese tree shrew.</title>
        <authorList>
            <person name="Fan Y."/>
            <person name="Huang Z.Y."/>
            <person name="Cao C.C."/>
            <person name="Chen C.S."/>
            <person name="Chen Y.X."/>
            <person name="Fan D.D."/>
            <person name="He J."/>
            <person name="Hou H.L."/>
            <person name="Hu L."/>
            <person name="Hu X.T."/>
            <person name="Jiang X.T."/>
            <person name="Lai R."/>
            <person name="Lang Y.S."/>
            <person name="Liang B."/>
            <person name="Liao S.G."/>
            <person name="Mu D."/>
            <person name="Ma Y.Y."/>
            <person name="Niu Y.Y."/>
            <person name="Sun X.Q."/>
            <person name="Xia J.Q."/>
            <person name="Xiao J."/>
            <person name="Xiong Z.Q."/>
            <person name="Xu L."/>
            <person name="Yang L."/>
            <person name="Zhang Y."/>
            <person name="Zhao W."/>
            <person name="Zhao X.D."/>
            <person name="Zheng Y.T."/>
            <person name="Zhou J.M."/>
            <person name="Zhu Y.B."/>
            <person name="Zhang G.J."/>
            <person name="Wang J."/>
            <person name="Yao Y.G."/>
        </authorList>
    </citation>
    <scope>NUCLEOTIDE SEQUENCE [LARGE SCALE GENOMIC DNA]</scope>
</reference>
<feature type="region of interest" description="Disordered" evidence="1">
    <location>
        <begin position="147"/>
        <end position="202"/>
    </location>
</feature>
<dbReference type="PANTHER" id="PTHR35825">
    <property type="entry name" value="CASEIN KINASE II SUBUNIT ALPHA PRIME-INTERACTING PROTEIN"/>
    <property type="match status" value="1"/>
</dbReference>